<reference evidence="4 5" key="1">
    <citation type="submission" date="2020-04" db="EMBL/GenBank/DDBJ databases">
        <title>Genome sequencing of novel species.</title>
        <authorList>
            <person name="Heo J."/>
            <person name="Kim S.-J."/>
            <person name="Kim J.-S."/>
            <person name="Hong S.-B."/>
            <person name="Kwon S.-W."/>
        </authorList>
    </citation>
    <scope>NUCLEOTIDE SEQUENCE [LARGE SCALE GENOMIC DNA]</scope>
    <source>
        <strain evidence="4 5">MFER-1</strain>
    </source>
</reference>
<dbReference type="RefSeq" id="WP_169280700.1">
    <property type="nucleotide sequence ID" value="NZ_CP051680.1"/>
</dbReference>
<dbReference type="PROSITE" id="PS51272">
    <property type="entry name" value="SLH"/>
    <property type="match status" value="1"/>
</dbReference>
<dbReference type="InterPro" id="IPR001119">
    <property type="entry name" value="SLH_dom"/>
</dbReference>
<dbReference type="InterPro" id="IPR032812">
    <property type="entry name" value="SbsA_Ig"/>
</dbReference>
<evidence type="ECO:0000256" key="1">
    <source>
        <dbReference type="ARBA" id="ARBA00022729"/>
    </source>
</evidence>
<dbReference type="Gene3D" id="2.60.40.1220">
    <property type="match status" value="3"/>
</dbReference>
<accession>A0A7Z2VJK0</accession>
<dbReference type="Pfam" id="PF13205">
    <property type="entry name" value="Big_5"/>
    <property type="match status" value="1"/>
</dbReference>
<dbReference type="Proteomes" id="UP000502248">
    <property type="component" value="Chromosome"/>
</dbReference>
<keyword evidence="1 2" id="KW-0732">Signal</keyword>
<dbReference type="EMBL" id="CP051680">
    <property type="protein sequence ID" value="QJD84416.1"/>
    <property type="molecule type" value="Genomic_DNA"/>
</dbReference>
<protein>
    <recommendedName>
        <fullName evidence="3">SLH domain-containing protein</fullName>
    </recommendedName>
</protein>
<keyword evidence="5" id="KW-1185">Reference proteome</keyword>
<name>A0A7Z2VJK0_9BACL</name>
<feature type="signal peptide" evidence="2">
    <location>
        <begin position="1"/>
        <end position="21"/>
    </location>
</feature>
<sequence>MRKIIAGMLVMLMLISSPITALGASNLSTEQKFEVLKQKNIFTGFADGSSRLYDTMSREQLAAVLFRLLELPAQSSSPSYDDVLKTRWSYQEIETVTRTGLMNGTKKRIFSPGSNVTVEQLAAIFIRSYGVSEGGGTPVTGKVSKWARGVVSMALDRQLIPQLSDYTVDATRGLLVDAAYALYEDAHIDPLLVRSVEQTSNQSVRVNLLQWTNQTDNVTDKDRFTLKDAYGSIRTVYQATLSQDGMSIVLWTDRQVGNLLHLLTIDGNTWSYTSAPDDTTKPQIISQPVKLPNRAYEITFSEPVEMTSATNSSNYQFSNGLKLTSLQLSQDLRKVTFTTSEQSDGRNYQLTVRNVRDIAGNVMDTRNDLTILGSNDSSKPKITEVKIDSNTALITVKFNEKVDPQYAVQTNRYAIDKGLAVVQAILDNEGKTVTLRTTPQQDAIVYTLTVSGIPDIAGNVMDTSTNWKFGAVANPVVQAKLQSIVAINKNTLEITFNRALSDSDANNVKLSELKDNNSGVSMTEWKSFVQRKPESDRAVTIQFRNKSSNPELFRSGHVYAARVTGVAALDTSNNADVAEFAGTSVENLLPFVTQVIVLDRKSVKVMFSEPVRNVDEAAFQIRDADGRNVDIDYDELNDKGRIVSEVTLRLDDDLEGNRRYGMAFRKDVITDAAQWNGLKTADGDQPYIVPFNT</sequence>
<evidence type="ECO:0000313" key="4">
    <source>
        <dbReference type="EMBL" id="QJD84416.1"/>
    </source>
</evidence>
<dbReference type="InterPro" id="IPR014755">
    <property type="entry name" value="Cu-Rt/internalin_Ig-like"/>
</dbReference>
<dbReference type="Pfam" id="PF00395">
    <property type="entry name" value="SLH"/>
    <property type="match status" value="1"/>
</dbReference>
<dbReference type="KEGG" id="cheb:HH215_15335"/>
<proteinExistence type="predicted"/>
<evidence type="ECO:0000313" key="5">
    <source>
        <dbReference type="Proteomes" id="UP000502248"/>
    </source>
</evidence>
<evidence type="ECO:0000259" key="3">
    <source>
        <dbReference type="PROSITE" id="PS51272"/>
    </source>
</evidence>
<feature type="domain" description="SLH" evidence="3">
    <location>
        <begin position="76"/>
        <end position="139"/>
    </location>
</feature>
<evidence type="ECO:0000256" key="2">
    <source>
        <dbReference type="SAM" id="SignalP"/>
    </source>
</evidence>
<dbReference type="AlphaFoldDB" id="A0A7Z2VJK0"/>
<organism evidence="4 5">
    <name type="scientific">Cohnella herbarum</name>
    <dbReference type="NCBI Taxonomy" id="2728023"/>
    <lineage>
        <taxon>Bacteria</taxon>
        <taxon>Bacillati</taxon>
        <taxon>Bacillota</taxon>
        <taxon>Bacilli</taxon>
        <taxon>Bacillales</taxon>
        <taxon>Paenibacillaceae</taxon>
        <taxon>Cohnella</taxon>
    </lineage>
</organism>
<feature type="chain" id="PRO_5039238173" description="SLH domain-containing protein" evidence="2">
    <location>
        <begin position="22"/>
        <end position="693"/>
    </location>
</feature>
<gene>
    <name evidence="4" type="ORF">HH215_15335</name>
</gene>